<evidence type="ECO:0000313" key="1">
    <source>
        <dbReference type="EMBL" id="RPA87354.1"/>
    </source>
</evidence>
<keyword evidence="2" id="KW-1185">Reference proteome</keyword>
<name>A0A3N4J0D3_ASCIM</name>
<dbReference type="EMBL" id="ML119647">
    <property type="protein sequence ID" value="RPA87354.1"/>
    <property type="molecule type" value="Genomic_DNA"/>
</dbReference>
<protein>
    <submittedName>
        <fullName evidence="1">Uncharacterized protein</fullName>
    </submittedName>
</protein>
<gene>
    <name evidence="1" type="ORF">BJ508DRAFT_301454</name>
</gene>
<evidence type="ECO:0000313" key="2">
    <source>
        <dbReference type="Proteomes" id="UP000275078"/>
    </source>
</evidence>
<reference evidence="1 2" key="1">
    <citation type="journal article" date="2018" name="Nat. Ecol. Evol.">
        <title>Pezizomycetes genomes reveal the molecular basis of ectomycorrhizal truffle lifestyle.</title>
        <authorList>
            <person name="Murat C."/>
            <person name="Payen T."/>
            <person name="Noel B."/>
            <person name="Kuo A."/>
            <person name="Morin E."/>
            <person name="Chen J."/>
            <person name="Kohler A."/>
            <person name="Krizsan K."/>
            <person name="Balestrini R."/>
            <person name="Da Silva C."/>
            <person name="Montanini B."/>
            <person name="Hainaut M."/>
            <person name="Levati E."/>
            <person name="Barry K.W."/>
            <person name="Belfiori B."/>
            <person name="Cichocki N."/>
            <person name="Clum A."/>
            <person name="Dockter R.B."/>
            <person name="Fauchery L."/>
            <person name="Guy J."/>
            <person name="Iotti M."/>
            <person name="Le Tacon F."/>
            <person name="Lindquist E.A."/>
            <person name="Lipzen A."/>
            <person name="Malagnac F."/>
            <person name="Mello A."/>
            <person name="Molinier V."/>
            <person name="Miyauchi S."/>
            <person name="Poulain J."/>
            <person name="Riccioni C."/>
            <person name="Rubini A."/>
            <person name="Sitrit Y."/>
            <person name="Splivallo R."/>
            <person name="Traeger S."/>
            <person name="Wang M."/>
            <person name="Zifcakova L."/>
            <person name="Wipf D."/>
            <person name="Zambonelli A."/>
            <person name="Paolocci F."/>
            <person name="Nowrousian M."/>
            <person name="Ottonello S."/>
            <person name="Baldrian P."/>
            <person name="Spatafora J.W."/>
            <person name="Henrissat B."/>
            <person name="Nagy L.G."/>
            <person name="Aury J.M."/>
            <person name="Wincker P."/>
            <person name="Grigoriev I.V."/>
            <person name="Bonfante P."/>
            <person name="Martin F.M."/>
        </authorList>
    </citation>
    <scope>NUCLEOTIDE SEQUENCE [LARGE SCALE GENOMIC DNA]</scope>
    <source>
        <strain evidence="1 2">RN42</strain>
    </source>
</reference>
<organism evidence="1 2">
    <name type="scientific">Ascobolus immersus RN42</name>
    <dbReference type="NCBI Taxonomy" id="1160509"/>
    <lineage>
        <taxon>Eukaryota</taxon>
        <taxon>Fungi</taxon>
        <taxon>Dikarya</taxon>
        <taxon>Ascomycota</taxon>
        <taxon>Pezizomycotina</taxon>
        <taxon>Pezizomycetes</taxon>
        <taxon>Pezizales</taxon>
        <taxon>Ascobolaceae</taxon>
        <taxon>Ascobolus</taxon>
    </lineage>
</organism>
<sequence length="157" mass="17473">MASGQRGANQGFSVFWGWIRLHLKLHPEATEEKYSDLVRASTVSHSQTLPPGACPADTVPGFTEFRTGIATRQNRRPLSIPGIQSGLMQPDRGAQVPVLKLCNCEKLSQVFSMSKFLPLARTVGLSLCLQRVQKKAELCRQVAELFPRTRMANRTEH</sequence>
<dbReference type="Proteomes" id="UP000275078">
    <property type="component" value="Unassembled WGS sequence"/>
</dbReference>
<accession>A0A3N4J0D3</accession>
<dbReference type="AlphaFoldDB" id="A0A3N4J0D3"/>
<proteinExistence type="predicted"/>